<evidence type="ECO:0000313" key="2">
    <source>
        <dbReference type="EMBL" id="SNS86413.1"/>
    </source>
</evidence>
<dbReference type="Proteomes" id="UP000198393">
    <property type="component" value="Unassembled WGS sequence"/>
</dbReference>
<protein>
    <submittedName>
        <fullName evidence="2">Uncharacterized protein</fullName>
    </submittedName>
</protein>
<sequence length="200" mass="23402">MRIRFSLLFLSAALTLSAQQFSSEVFHEGFLVTTDKDTIKGDLKYDLDANLLSVIYRGKTMSFSSHKVFYFEIFDKILNNYRQFYSIPYTVNIDYKIPVFFELVYEGKLSLMAREHLVSQVVNSSSAYWGGGSRTQTIIKYSYYFMDDKGKITFFTGKKRDLLDFMVKKQSHVKKFIKDNRLDTDEMADLIRITAFYNSI</sequence>
<keyword evidence="1" id="KW-0732">Signal</keyword>
<feature type="signal peptide" evidence="1">
    <location>
        <begin position="1"/>
        <end position="22"/>
    </location>
</feature>
<proteinExistence type="predicted"/>
<evidence type="ECO:0000256" key="1">
    <source>
        <dbReference type="SAM" id="SignalP"/>
    </source>
</evidence>
<dbReference type="OrthoDB" id="979024at2"/>
<dbReference type="RefSeq" id="WP_089356297.1">
    <property type="nucleotide sequence ID" value="NZ_FZPD01000002.1"/>
</dbReference>
<name>A0A239I078_EKHLU</name>
<dbReference type="EMBL" id="FZPD01000002">
    <property type="protein sequence ID" value="SNS86413.1"/>
    <property type="molecule type" value="Genomic_DNA"/>
</dbReference>
<organism evidence="2 3">
    <name type="scientific">Ekhidna lutea</name>
    <dbReference type="NCBI Taxonomy" id="447679"/>
    <lineage>
        <taxon>Bacteria</taxon>
        <taxon>Pseudomonadati</taxon>
        <taxon>Bacteroidota</taxon>
        <taxon>Cytophagia</taxon>
        <taxon>Cytophagales</taxon>
        <taxon>Reichenbachiellaceae</taxon>
        <taxon>Ekhidna</taxon>
    </lineage>
</organism>
<dbReference type="AlphaFoldDB" id="A0A239I078"/>
<keyword evidence="3" id="KW-1185">Reference proteome</keyword>
<gene>
    <name evidence="2" type="ORF">SAMN05421640_1577</name>
</gene>
<accession>A0A239I078</accession>
<evidence type="ECO:0000313" key="3">
    <source>
        <dbReference type="Proteomes" id="UP000198393"/>
    </source>
</evidence>
<feature type="chain" id="PRO_5012511976" evidence="1">
    <location>
        <begin position="23"/>
        <end position="200"/>
    </location>
</feature>
<reference evidence="2 3" key="1">
    <citation type="submission" date="2017-06" db="EMBL/GenBank/DDBJ databases">
        <authorList>
            <person name="Kim H.J."/>
            <person name="Triplett B.A."/>
        </authorList>
    </citation>
    <scope>NUCLEOTIDE SEQUENCE [LARGE SCALE GENOMIC DNA]</scope>
    <source>
        <strain evidence="2 3">DSM 19307</strain>
    </source>
</reference>